<dbReference type="AlphaFoldDB" id="A0A392SIA7"/>
<organism evidence="1 2">
    <name type="scientific">Trifolium medium</name>
    <dbReference type="NCBI Taxonomy" id="97028"/>
    <lineage>
        <taxon>Eukaryota</taxon>
        <taxon>Viridiplantae</taxon>
        <taxon>Streptophyta</taxon>
        <taxon>Embryophyta</taxon>
        <taxon>Tracheophyta</taxon>
        <taxon>Spermatophyta</taxon>
        <taxon>Magnoliopsida</taxon>
        <taxon>eudicotyledons</taxon>
        <taxon>Gunneridae</taxon>
        <taxon>Pentapetalae</taxon>
        <taxon>rosids</taxon>
        <taxon>fabids</taxon>
        <taxon>Fabales</taxon>
        <taxon>Fabaceae</taxon>
        <taxon>Papilionoideae</taxon>
        <taxon>50 kb inversion clade</taxon>
        <taxon>NPAAA clade</taxon>
        <taxon>Hologalegina</taxon>
        <taxon>IRL clade</taxon>
        <taxon>Trifolieae</taxon>
        <taxon>Trifolium</taxon>
    </lineage>
</organism>
<sequence>MTVVEFAGMGGGGGDGSVG</sequence>
<accession>A0A392SIA7</accession>
<keyword evidence="2" id="KW-1185">Reference proteome</keyword>
<protein>
    <submittedName>
        <fullName evidence="1">Uncharacterized protein</fullName>
    </submittedName>
</protein>
<comment type="caution">
    <text evidence="1">The sequence shown here is derived from an EMBL/GenBank/DDBJ whole genome shotgun (WGS) entry which is preliminary data.</text>
</comment>
<name>A0A392SIA7_9FABA</name>
<reference evidence="1 2" key="1">
    <citation type="journal article" date="2018" name="Front. Plant Sci.">
        <title>Red Clover (Trifolium pratense) and Zigzag Clover (T. medium) - A Picture of Genomic Similarities and Differences.</title>
        <authorList>
            <person name="Dluhosova J."/>
            <person name="Istvanek J."/>
            <person name="Nedelnik J."/>
            <person name="Repkova J."/>
        </authorList>
    </citation>
    <scope>NUCLEOTIDE SEQUENCE [LARGE SCALE GENOMIC DNA]</scope>
    <source>
        <strain evidence="2">cv. 10/8</strain>
        <tissue evidence="1">Leaf</tissue>
    </source>
</reference>
<dbReference type="EMBL" id="LXQA010385860">
    <property type="protein sequence ID" value="MCI48369.1"/>
    <property type="molecule type" value="Genomic_DNA"/>
</dbReference>
<feature type="non-terminal residue" evidence="1">
    <location>
        <position position="19"/>
    </location>
</feature>
<evidence type="ECO:0000313" key="1">
    <source>
        <dbReference type="EMBL" id="MCI48369.1"/>
    </source>
</evidence>
<dbReference type="Proteomes" id="UP000265520">
    <property type="component" value="Unassembled WGS sequence"/>
</dbReference>
<proteinExistence type="predicted"/>
<evidence type="ECO:0000313" key="2">
    <source>
        <dbReference type="Proteomes" id="UP000265520"/>
    </source>
</evidence>